<gene>
    <name evidence="2" type="ORF">B0T17DRAFT_594069</name>
</gene>
<evidence type="ECO:0000313" key="2">
    <source>
        <dbReference type="EMBL" id="KAK0609569.1"/>
    </source>
</evidence>
<sequence length="148" mass="14779">MLLPTIFVSILGYAALASAKGPGGRPCGLKIAPCPSGQTCKLLNAHTGVCVKPAPTLTTSTVAPTPTYAPCGGFRIPIACPNADQICMDDPRSGGCGMACDAPGICVTPVFCGGFAGIQCASNRLCVDDPRDDCDPSNGGADCGGLCV</sequence>
<feature type="signal peptide" evidence="1">
    <location>
        <begin position="1"/>
        <end position="19"/>
    </location>
</feature>
<evidence type="ECO:0000256" key="1">
    <source>
        <dbReference type="SAM" id="SignalP"/>
    </source>
</evidence>
<dbReference type="EMBL" id="JAULSR010000013">
    <property type="protein sequence ID" value="KAK0609569.1"/>
    <property type="molecule type" value="Genomic_DNA"/>
</dbReference>
<reference evidence="2" key="1">
    <citation type="submission" date="2023-06" db="EMBL/GenBank/DDBJ databases">
        <title>Genome-scale phylogeny and comparative genomics of the fungal order Sordariales.</title>
        <authorList>
            <consortium name="Lawrence Berkeley National Laboratory"/>
            <person name="Hensen N."/>
            <person name="Bonometti L."/>
            <person name="Westerberg I."/>
            <person name="Brannstrom I.O."/>
            <person name="Guillou S."/>
            <person name="Cros-Aarteil S."/>
            <person name="Calhoun S."/>
            <person name="Haridas S."/>
            <person name="Kuo A."/>
            <person name="Mondo S."/>
            <person name="Pangilinan J."/>
            <person name="Riley R."/>
            <person name="LaButti K."/>
            <person name="Andreopoulos B."/>
            <person name="Lipzen A."/>
            <person name="Chen C."/>
            <person name="Yanf M."/>
            <person name="Daum C."/>
            <person name="Ng V."/>
            <person name="Clum A."/>
            <person name="Steindorff A."/>
            <person name="Ohm R."/>
            <person name="Martin F."/>
            <person name="Silar P."/>
            <person name="Natvig D."/>
            <person name="Lalanne C."/>
            <person name="Gautier V."/>
            <person name="Ament-velasquez S.L."/>
            <person name="Kruys A."/>
            <person name="Hutchinson M.I."/>
            <person name="Powell A.J."/>
            <person name="Barry K."/>
            <person name="Miller A.N."/>
            <person name="Grigoriev I.V."/>
            <person name="Debuchy R."/>
            <person name="Gladieux P."/>
            <person name="Thoren M.H."/>
            <person name="Johannesson H."/>
        </authorList>
    </citation>
    <scope>NUCLEOTIDE SEQUENCE</scope>
    <source>
        <strain evidence="2">SMH3391-2</strain>
    </source>
</reference>
<comment type="caution">
    <text evidence="2">The sequence shown here is derived from an EMBL/GenBank/DDBJ whole genome shotgun (WGS) entry which is preliminary data.</text>
</comment>
<accession>A0AA39U266</accession>
<proteinExistence type="predicted"/>
<keyword evidence="3" id="KW-1185">Reference proteome</keyword>
<dbReference type="Proteomes" id="UP001174934">
    <property type="component" value="Unassembled WGS sequence"/>
</dbReference>
<evidence type="ECO:0000313" key="3">
    <source>
        <dbReference type="Proteomes" id="UP001174934"/>
    </source>
</evidence>
<protein>
    <submittedName>
        <fullName evidence="2">Uncharacterized protein</fullName>
    </submittedName>
</protein>
<name>A0AA39U266_9PEZI</name>
<feature type="chain" id="PRO_5041200607" evidence="1">
    <location>
        <begin position="20"/>
        <end position="148"/>
    </location>
</feature>
<dbReference type="AlphaFoldDB" id="A0AA39U266"/>
<keyword evidence="1" id="KW-0732">Signal</keyword>
<organism evidence="2 3">
    <name type="scientific">Bombardia bombarda</name>
    <dbReference type="NCBI Taxonomy" id="252184"/>
    <lineage>
        <taxon>Eukaryota</taxon>
        <taxon>Fungi</taxon>
        <taxon>Dikarya</taxon>
        <taxon>Ascomycota</taxon>
        <taxon>Pezizomycotina</taxon>
        <taxon>Sordariomycetes</taxon>
        <taxon>Sordariomycetidae</taxon>
        <taxon>Sordariales</taxon>
        <taxon>Lasiosphaeriaceae</taxon>
        <taxon>Bombardia</taxon>
    </lineage>
</organism>